<organism evidence="1 2">
    <name type="scientific">Glutamicibacter soli</name>
    <dbReference type="NCBI Taxonomy" id="453836"/>
    <lineage>
        <taxon>Bacteria</taxon>
        <taxon>Bacillati</taxon>
        <taxon>Actinomycetota</taxon>
        <taxon>Actinomycetes</taxon>
        <taxon>Micrococcales</taxon>
        <taxon>Micrococcaceae</taxon>
        <taxon>Glutamicibacter</taxon>
    </lineage>
</organism>
<name>A0A365YER7_9MICC</name>
<sequence>MTAPTQGMPYSPAPVEVVAFIGRILGHEWPHSEAERVRVFEALGMHSPQRPTEDAEENIGGIWVLKVPLWAEVDARWSSFRGSLVLITLFLYPQPSEQHPQVLEKFAELRTELSTYFSPPTETWGTEAMPAARWTIGTCGVELYCFNKPNSVLLLCIEDLQLARVAEAAAVADSAP</sequence>
<protein>
    <submittedName>
        <fullName evidence="1">Uncharacterized protein</fullName>
    </submittedName>
</protein>
<dbReference type="Proteomes" id="UP000252167">
    <property type="component" value="Unassembled WGS sequence"/>
</dbReference>
<evidence type="ECO:0000313" key="1">
    <source>
        <dbReference type="EMBL" id="RBM00523.1"/>
    </source>
</evidence>
<gene>
    <name evidence="1" type="ORF">C1H84_11280</name>
</gene>
<reference evidence="1 2" key="1">
    <citation type="submission" date="2018-01" db="EMBL/GenBank/DDBJ databases">
        <title>Glutamicibacter soli strain NHPC-3 Whole genome sequence and assembly.</title>
        <authorList>
            <person name="Choudhury P."/>
            <person name="Gupta D."/>
            <person name="Sengupta K."/>
            <person name="Jawed A."/>
            <person name="Sultana N."/>
            <person name="Saha P."/>
        </authorList>
    </citation>
    <scope>NUCLEOTIDE SEQUENCE [LARGE SCALE GENOMIC DNA]</scope>
    <source>
        <strain evidence="1 2">NHPC-3</strain>
    </source>
</reference>
<accession>A0A365YER7</accession>
<dbReference type="AlphaFoldDB" id="A0A365YER7"/>
<evidence type="ECO:0000313" key="2">
    <source>
        <dbReference type="Proteomes" id="UP000252167"/>
    </source>
</evidence>
<dbReference type="EMBL" id="POAF01000005">
    <property type="protein sequence ID" value="RBM00523.1"/>
    <property type="molecule type" value="Genomic_DNA"/>
</dbReference>
<proteinExistence type="predicted"/>
<comment type="caution">
    <text evidence="1">The sequence shown here is derived from an EMBL/GenBank/DDBJ whole genome shotgun (WGS) entry which is preliminary data.</text>
</comment>
<keyword evidence="2" id="KW-1185">Reference proteome</keyword>
<dbReference type="RefSeq" id="WP_113607450.1">
    <property type="nucleotide sequence ID" value="NZ_POAF01000005.1"/>
</dbReference>